<name>A0A538TUC2_UNCEI</name>
<dbReference type="InterPro" id="IPR011330">
    <property type="entry name" value="Glyco_hydro/deAcase_b/a-brl"/>
</dbReference>
<dbReference type="EMBL" id="VBOY01000046">
    <property type="protein sequence ID" value="TMQ67220.1"/>
    <property type="molecule type" value="Genomic_DNA"/>
</dbReference>
<sequence>MDPRPLRAVAREPGVETAFDPSPQLALRDGRARPLRELPDLARSRDCQRGRRLGLRGPGRSGAVVRNARAGSRRGADGVRRGTTRRRRRPLMRLAMTGKYLIVNADDFGASSGVNRGIVEAHRLGIVTSTSLLVDAAGSAEAATLARSAPTLSVGLHVALEPRDGTNGWTAGLGEELSRQADRFVELMGCSPSHVDSHRNVHRAPGLLPGFVDLARRWGVPLRGHSPIHVLPSFYGQWAGESHPEHIGVAGMARILESKVGVGITELICHPGYCDPQLCSSYAREREVELATLCDPSIRHTLADFGIELVNHQDLGRLVVRTP</sequence>
<organism evidence="7 8">
    <name type="scientific">Eiseniibacteriota bacterium</name>
    <dbReference type="NCBI Taxonomy" id="2212470"/>
    <lineage>
        <taxon>Bacteria</taxon>
        <taxon>Candidatus Eiseniibacteriota</taxon>
    </lineage>
</organism>
<evidence type="ECO:0000256" key="3">
    <source>
        <dbReference type="ARBA" id="ARBA00022801"/>
    </source>
</evidence>
<reference evidence="7 8" key="1">
    <citation type="journal article" date="2019" name="Nat. Microbiol.">
        <title>Mediterranean grassland soil C-N compound turnover is dependent on rainfall and depth, and is mediated by genomically divergent microorganisms.</title>
        <authorList>
            <person name="Diamond S."/>
            <person name="Andeer P.F."/>
            <person name="Li Z."/>
            <person name="Crits-Christoph A."/>
            <person name="Burstein D."/>
            <person name="Anantharaman K."/>
            <person name="Lane K.R."/>
            <person name="Thomas B.C."/>
            <person name="Pan C."/>
            <person name="Northen T.R."/>
            <person name="Banfield J.F."/>
        </authorList>
    </citation>
    <scope>NUCLEOTIDE SEQUENCE [LARGE SCALE GENOMIC DNA]</scope>
    <source>
        <strain evidence="7">WS_8</strain>
    </source>
</reference>
<keyword evidence="5" id="KW-0119">Carbohydrate metabolism</keyword>
<dbReference type="PANTHER" id="PTHR31609:SF1">
    <property type="entry name" value="CARBOHYDRATE DEACETYLASE"/>
    <property type="match status" value="1"/>
</dbReference>
<gene>
    <name evidence="7" type="ORF">E6K78_05445</name>
</gene>
<evidence type="ECO:0000313" key="7">
    <source>
        <dbReference type="EMBL" id="TMQ67220.1"/>
    </source>
</evidence>
<dbReference type="GO" id="GO:0005975">
    <property type="term" value="P:carbohydrate metabolic process"/>
    <property type="evidence" value="ECO:0007669"/>
    <property type="project" value="InterPro"/>
</dbReference>
<feature type="compositionally biased region" description="Basic and acidic residues" evidence="6">
    <location>
        <begin position="1"/>
        <end position="14"/>
    </location>
</feature>
<evidence type="ECO:0000256" key="6">
    <source>
        <dbReference type="SAM" id="MobiDB-lite"/>
    </source>
</evidence>
<dbReference type="Pfam" id="PF04794">
    <property type="entry name" value="YdjC"/>
    <property type="match status" value="1"/>
</dbReference>
<evidence type="ECO:0000256" key="1">
    <source>
        <dbReference type="ARBA" id="ARBA00001946"/>
    </source>
</evidence>
<dbReference type="GO" id="GO:0016787">
    <property type="term" value="F:hydrolase activity"/>
    <property type="evidence" value="ECO:0007669"/>
    <property type="project" value="UniProtKB-KW"/>
</dbReference>
<evidence type="ECO:0000313" key="8">
    <source>
        <dbReference type="Proteomes" id="UP000316609"/>
    </source>
</evidence>
<keyword evidence="2" id="KW-0479">Metal-binding</keyword>
<keyword evidence="3" id="KW-0378">Hydrolase</keyword>
<accession>A0A538TUC2</accession>
<keyword evidence="4" id="KW-0460">Magnesium</keyword>
<dbReference type="GO" id="GO:0046872">
    <property type="term" value="F:metal ion binding"/>
    <property type="evidence" value="ECO:0007669"/>
    <property type="project" value="UniProtKB-KW"/>
</dbReference>
<dbReference type="Gene3D" id="3.20.20.370">
    <property type="entry name" value="Glycoside hydrolase/deacetylase"/>
    <property type="match status" value="1"/>
</dbReference>
<dbReference type="GO" id="GO:0019213">
    <property type="term" value="F:deacetylase activity"/>
    <property type="evidence" value="ECO:0007669"/>
    <property type="project" value="TreeGrafter"/>
</dbReference>
<evidence type="ECO:0000256" key="4">
    <source>
        <dbReference type="ARBA" id="ARBA00022842"/>
    </source>
</evidence>
<dbReference type="InterPro" id="IPR006879">
    <property type="entry name" value="YdjC-like"/>
</dbReference>
<feature type="region of interest" description="Disordered" evidence="6">
    <location>
        <begin position="51"/>
        <end position="85"/>
    </location>
</feature>
<evidence type="ECO:0000256" key="2">
    <source>
        <dbReference type="ARBA" id="ARBA00022723"/>
    </source>
</evidence>
<feature type="region of interest" description="Disordered" evidence="6">
    <location>
        <begin position="1"/>
        <end position="22"/>
    </location>
</feature>
<dbReference type="AlphaFoldDB" id="A0A538TUC2"/>
<evidence type="ECO:0000256" key="5">
    <source>
        <dbReference type="ARBA" id="ARBA00023277"/>
    </source>
</evidence>
<protein>
    <submittedName>
        <fullName evidence="7">ChbG/HpnK family deacetylase</fullName>
    </submittedName>
</protein>
<proteinExistence type="predicted"/>
<comment type="cofactor">
    <cofactor evidence="1">
        <name>Mg(2+)</name>
        <dbReference type="ChEBI" id="CHEBI:18420"/>
    </cofactor>
</comment>
<dbReference type="Proteomes" id="UP000316609">
    <property type="component" value="Unassembled WGS sequence"/>
</dbReference>
<comment type="caution">
    <text evidence="7">The sequence shown here is derived from an EMBL/GenBank/DDBJ whole genome shotgun (WGS) entry which is preliminary data.</text>
</comment>
<dbReference type="PANTHER" id="PTHR31609">
    <property type="entry name" value="YDJC DEACETYLASE FAMILY MEMBER"/>
    <property type="match status" value="1"/>
</dbReference>
<dbReference type="SUPFAM" id="SSF88713">
    <property type="entry name" value="Glycoside hydrolase/deacetylase"/>
    <property type="match status" value="1"/>
</dbReference>